<dbReference type="InterPro" id="IPR013783">
    <property type="entry name" value="Ig-like_fold"/>
</dbReference>
<evidence type="ECO:0000313" key="2">
    <source>
        <dbReference type="EMBL" id="GBM02304.1"/>
    </source>
</evidence>
<dbReference type="PROSITE" id="PS50835">
    <property type="entry name" value="IG_LIKE"/>
    <property type="match status" value="1"/>
</dbReference>
<feature type="non-terminal residue" evidence="2">
    <location>
        <position position="1"/>
    </location>
</feature>
<keyword evidence="3" id="KW-1185">Reference proteome</keyword>
<comment type="caution">
    <text evidence="2">The sequence shown here is derived from an EMBL/GenBank/DDBJ whole genome shotgun (WGS) entry which is preliminary data.</text>
</comment>
<dbReference type="PANTHER" id="PTHR23279">
    <property type="entry name" value="DEFECTIVE PROBOSCIS EXTENSION RESPONSE DPR -RELATED"/>
    <property type="match status" value="1"/>
</dbReference>
<gene>
    <name evidence="2" type="ORF">AVEN_59346_1</name>
</gene>
<dbReference type="SUPFAM" id="SSF48726">
    <property type="entry name" value="Immunoglobulin"/>
    <property type="match status" value="1"/>
</dbReference>
<evidence type="ECO:0000313" key="3">
    <source>
        <dbReference type="Proteomes" id="UP000499080"/>
    </source>
</evidence>
<feature type="domain" description="Ig-like" evidence="1">
    <location>
        <begin position="1"/>
        <end position="68"/>
    </location>
</feature>
<name>A0A4Y2CEC3_ARAVE</name>
<sequence length="156" mass="18115">VSWIRRRDFHVLTVGLDTYTTDDRFEAVHVEKNNDWTLKIKFAQLWDEGLYECQVSSDPKISLFVNLSIVGAKIGMMELEPAEVDGKWTMSCCKKDRFPRPWHWICCYFWNDAVDCSSCISCAPFLLPLINPLWRSVPGDDTPNFTRFSTVKLNNN</sequence>
<protein>
    <recommendedName>
        <fullName evidence="1">Ig-like domain-containing protein</fullName>
    </recommendedName>
</protein>
<dbReference type="Gene3D" id="2.60.40.10">
    <property type="entry name" value="Immunoglobulins"/>
    <property type="match status" value="1"/>
</dbReference>
<dbReference type="GO" id="GO:0050808">
    <property type="term" value="P:synapse organization"/>
    <property type="evidence" value="ECO:0007669"/>
    <property type="project" value="TreeGrafter"/>
</dbReference>
<dbReference type="PANTHER" id="PTHR23279:SF46">
    <property type="entry name" value="DEFECTIVE PROBOSCIS EXTENSION RESPONSE 10, ISOFORM A-RELATED"/>
    <property type="match status" value="1"/>
</dbReference>
<proteinExistence type="predicted"/>
<accession>A0A4Y2CEC3</accession>
<organism evidence="2 3">
    <name type="scientific">Araneus ventricosus</name>
    <name type="common">Orbweaver spider</name>
    <name type="synonym">Epeira ventricosa</name>
    <dbReference type="NCBI Taxonomy" id="182803"/>
    <lineage>
        <taxon>Eukaryota</taxon>
        <taxon>Metazoa</taxon>
        <taxon>Ecdysozoa</taxon>
        <taxon>Arthropoda</taxon>
        <taxon>Chelicerata</taxon>
        <taxon>Arachnida</taxon>
        <taxon>Araneae</taxon>
        <taxon>Araneomorphae</taxon>
        <taxon>Entelegynae</taxon>
        <taxon>Araneoidea</taxon>
        <taxon>Araneidae</taxon>
        <taxon>Araneus</taxon>
    </lineage>
</organism>
<dbReference type="GO" id="GO:0032589">
    <property type="term" value="C:neuron projection membrane"/>
    <property type="evidence" value="ECO:0007669"/>
    <property type="project" value="TreeGrafter"/>
</dbReference>
<reference evidence="2 3" key="1">
    <citation type="journal article" date="2019" name="Sci. Rep.">
        <title>Orb-weaving spider Araneus ventricosus genome elucidates the spidroin gene catalogue.</title>
        <authorList>
            <person name="Kono N."/>
            <person name="Nakamura H."/>
            <person name="Ohtoshi R."/>
            <person name="Moran D.A.P."/>
            <person name="Shinohara A."/>
            <person name="Yoshida Y."/>
            <person name="Fujiwara M."/>
            <person name="Mori M."/>
            <person name="Tomita M."/>
            <person name="Arakawa K."/>
        </authorList>
    </citation>
    <scope>NUCLEOTIDE SEQUENCE [LARGE SCALE GENOMIC DNA]</scope>
</reference>
<dbReference type="InterPro" id="IPR037448">
    <property type="entry name" value="Zig-8"/>
</dbReference>
<dbReference type="EMBL" id="BGPR01086149">
    <property type="protein sequence ID" value="GBM02304.1"/>
    <property type="molecule type" value="Genomic_DNA"/>
</dbReference>
<evidence type="ECO:0000259" key="1">
    <source>
        <dbReference type="PROSITE" id="PS50835"/>
    </source>
</evidence>
<dbReference type="OrthoDB" id="6430583at2759"/>
<dbReference type="InterPro" id="IPR007110">
    <property type="entry name" value="Ig-like_dom"/>
</dbReference>
<dbReference type="AlphaFoldDB" id="A0A4Y2CEC3"/>
<dbReference type="InterPro" id="IPR036179">
    <property type="entry name" value="Ig-like_dom_sf"/>
</dbReference>
<dbReference type="Proteomes" id="UP000499080">
    <property type="component" value="Unassembled WGS sequence"/>
</dbReference>